<feature type="region of interest" description="Disordered" evidence="1">
    <location>
        <begin position="154"/>
        <end position="189"/>
    </location>
</feature>
<dbReference type="AlphaFoldDB" id="A0A067KZD0"/>
<gene>
    <name evidence="2" type="ORF">JCGZ_06953</name>
</gene>
<evidence type="ECO:0000313" key="2">
    <source>
        <dbReference type="EMBL" id="KDP37610.1"/>
    </source>
</evidence>
<evidence type="ECO:0000313" key="3">
    <source>
        <dbReference type="Proteomes" id="UP000027138"/>
    </source>
</evidence>
<reference evidence="2 3" key="1">
    <citation type="journal article" date="2014" name="PLoS ONE">
        <title>Global Analysis of Gene Expression Profiles in Physic Nut (Jatropha curcas L.) Seedlings Exposed to Salt Stress.</title>
        <authorList>
            <person name="Zhang L."/>
            <person name="Zhang C."/>
            <person name="Wu P."/>
            <person name="Chen Y."/>
            <person name="Li M."/>
            <person name="Jiang H."/>
            <person name="Wu G."/>
        </authorList>
    </citation>
    <scope>NUCLEOTIDE SEQUENCE [LARGE SCALE GENOMIC DNA]</scope>
    <source>
        <strain evidence="3">cv. GZQX0401</strain>
        <tissue evidence="2">Young leaves</tissue>
    </source>
</reference>
<dbReference type="Proteomes" id="UP000027138">
    <property type="component" value="Unassembled WGS sequence"/>
</dbReference>
<organism evidence="2 3">
    <name type="scientific">Jatropha curcas</name>
    <name type="common">Barbados nut</name>
    <dbReference type="NCBI Taxonomy" id="180498"/>
    <lineage>
        <taxon>Eukaryota</taxon>
        <taxon>Viridiplantae</taxon>
        <taxon>Streptophyta</taxon>
        <taxon>Embryophyta</taxon>
        <taxon>Tracheophyta</taxon>
        <taxon>Spermatophyta</taxon>
        <taxon>Magnoliopsida</taxon>
        <taxon>eudicotyledons</taxon>
        <taxon>Gunneridae</taxon>
        <taxon>Pentapetalae</taxon>
        <taxon>rosids</taxon>
        <taxon>fabids</taxon>
        <taxon>Malpighiales</taxon>
        <taxon>Euphorbiaceae</taxon>
        <taxon>Crotonoideae</taxon>
        <taxon>Jatropheae</taxon>
        <taxon>Jatropha</taxon>
    </lineage>
</organism>
<proteinExistence type="predicted"/>
<name>A0A067KZD0_JATCU</name>
<feature type="compositionally biased region" description="Acidic residues" evidence="1">
    <location>
        <begin position="156"/>
        <end position="176"/>
    </location>
</feature>
<evidence type="ECO:0000256" key="1">
    <source>
        <dbReference type="SAM" id="MobiDB-lite"/>
    </source>
</evidence>
<dbReference type="EMBL" id="KK914394">
    <property type="protein sequence ID" value="KDP37610.1"/>
    <property type="molecule type" value="Genomic_DNA"/>
</dbReference>
<protein>
    <submittedName>
        <fullName evidence="2">Uncharacterized protein</fullName>
    </submittedName>
</protein>
<keyword evidence="3" id="KW-1185">Reference proteome</keyword>
<sequence length="189" mass="21067">MPNTSISLYWFSNGGLQEVTIYAPKLVCLTMEGQIAENYHLGSFNSLQSASIFAKTNLVDVLCANYASTTARNAYEILQSVKHAKELGVGILFLEVLFTKIFPSTSLHNVQSLNLQLTPDSEKNHFPIIASFLQRLPNLQSLVMRTCFGPPSIGYDSDDDNVDDDNMDENNVDDDDKYFVRNLDNGNSD</sequence>
<accession>A0A067KZD0</accession>